<organism evidence="1 2">
    <name type="scientific">Micrococcus flavus</name>
    <dbReference type="NCBI Taxonomy" id="384602"/>
    <lineage>
        <taxon>Bacteria</taxon>
        <taxon>Bacillati</taxon>
        <taxon>Actinomycetota</taxon>
        <taxon>Actinomycetes</taxon>
        <taxon>Micrococcales</taxon>
        <taxon>Micrococcaceae</taxon>
        <taxon>Micrococcus</taxon>
    </lineage>
</organism>
<dbReference type="AlphaFoldDB" id="A0A4Y8WY69"/>
<evidence type="ECO:0000313" key="2">
    <source>
        <dbReference type="Proteomes" id="UP000560081"/>
    </source>
</evidence>
<gene>
    <name evidence="1" type="ORF">BJ976_002158</name>
</gene>
<sequence length="321" mass="35080">MTDPLDAVPEPVFPVCRAVAAGLVTSRARRPDLVAAGRGLRRRRNVRATSVQIAVAHAQRDRSLIVSHASAAALWDLWLPSGMEPPPQLSRLRPAAQPRMAGVEGHRLRLDPAADLVVLGAGGAAHAVTSPVRTWLDLVAAGLCGEDLVISGDALLRRADGPRGRLPPGWGHPLASPDEVRAAVDGMAGRPGGRALRDALPHLRAGSDSPQETRLRLRLVRADLPEPQANPRIPLVWDAHGRVLRSIPVDLYFEAARVAVQYEGEHHFTRADQYRRDMRRDEELRDVGVETLRVDGAVFGAAEWQRFLTRVRRVLRDRGVG</sequence>
<keyword evidence="2" id="KW-1185">Reference proteome</keyword>
<dbReference type="Proteomes" id="UP000560081">
    <property type="component" value="Unassembled WGS sequence"/>
</dbReference>
<name>A0A4Y8WY69_9MICC</name>
<evidence type="ECO:0000313" key="1">
    <source>
        <dbReference type="EMBL" id="MBB4883807.1"/>
    </source>
</evidence>
<accession>A0A4Y8WY69</accession>
<comment type="caution">
    <text evidence="1">The sequence shown here is derived from an EMBL/GenBank/DDBJ whole genome shotgun (WGS) entry which is preliminary data.</text>
</comment>
<proteinExistence type="predicted"/>
<dbReference type="Gene3D" id="3.40.960.10">
    <property type="entry name" value="VSR Endonuclease"/>
    <property type="match status" value="1"/>
</dbReference>
<reference evidence="1 2" key="1">
    <citation type="submission" date="2020-08" db="EMBL/GenBank/DDBJ databases">
        <title>Sequencing the genomes of 1000 actinobacteria strains.</title>
        <authorList>
            <person name="Klenk H.-P."/>
        </authorList>
    </citation>
    <scope>NUCLEOTIDE SEQUENCE [LARGE SCALE GENOMIC DNA]</scope>
    <source>
        <strain evidence="1 2">DSM 19079</strain>
    </source>
</reference>
<dbReference type="RefSeq" id="WP_135030565.1">
    <property type="nucleotide sequence ID" value="NZ_BMLA01000004.1"/>
</dbReference>
<dbReference type="EMBL" id="JACHMC010000001">
    <property type="protein sequence ID" value="MBB4883807.1"/>
    <property type="molecule type" value="Genomic_DNA"/>
</dbReference>
<protein>
    <submittedName>
        <fullName evidence="1">Uncharacterized protein</fullName>
    </submittedName>
</protein>
<dbReference type="OrthoDB" id="3234479at2"/>